<keyword evidence="3" id="KW-1185">Reference proteome</keyword>
<comment type="caution">
    <text evidence="2">The sequence shown here is derived from an EMBL/GenBank/DDBJ whole genome shotgun (WGS) entry which is preliminary data.</text>
</comment>
<protein>
    <submittedName>
        <fullName evidence="2">Uncharacterized protein</fullName>
    </submittedName>
</protein>
<sequence>MTVRRTRRSRGADGPARPIPNDPAAIADEVTRLAVALPLDYGDTLASITRLLVIDPLNQSHMDAIVEAVIRSALMDPFYETTANRWRALVPPWVRTQSMSGATVNMLLRIGILVTTGRYARCDNTASRNANKWQPIYALDLVALRDLLRPDAAASAGTA</sequence>
<accession>A0ABS4TLU4</accession>
<dbReference type="EMBL" id="JAGINW010000001">
    <property type="protein sequence ID" value="MBP2325356.1"/>
    <property type="molecule type" value="Genomic_DNA"/>
</dbReference>
<name>A0ABS4TLU4_9PSEU</name>
<evidence type="ECO:0000313" key="2">
    <source>
        <dbReference type="EMBL" id="MBP2325356.1"/>
    </source>
</evidence>
<dbReference type="Proteomes" id="UP001519332">
    <property type="component" value="Unassembled WGS sequence"/>
</dbReference>
<evidence type="ECO:0000256" key="1">
    <source>
        <dbReference type="SAM" id="MobiDB-lite"/>
    </source>
</evidence>
<feature type="region of interest" description="Disordered" evidence="1">
    <location>
        <begin position="1"/>
        <end position="23"/>
    </location>
</feature>
<dbReference type="RefSeq" id="WP_209642566.1">
    <property type="nucleotide sequence ID" value="NZ_JAGINW010000001.1"/>
</dbReference>
<proteinExistence type="predicted"/>
<organism evidence="2 3">
    <name type="scientific">Kibdelosporangium banguiense</name>
    <dbReference type="NCBI Taxonomy" id="1365924"/>
    <lineage>
        <taxon>Bacteria</taxon>
        <taxon>Bacillati</taxon>
        <taxon>Actinomycetota</taxon>
        <taxon>Actinomycetes</taxon>
        <taxon>Pseudonocardiales</taxon>
        <taxon>Pseudonocardiaceae</taxon>
        <taxon>Kibdelosporangium</taxon>
    </lineage>
</organism>
<evidence type="ECO:0000313" key="3">
    <source>
        <dbReference type="Proteomes" id="UP001519332"/>
    </source>
</evidence>
<gene>
    <name evidence="2" type="ORF">JOF56_005741</name>
</gene>
<reference evidence="2 3" key="1">
    <citation type="submission" date="2021-03" db="EMBL/GenBank/DDBJ databases">
        <title>Sequencing the genomes of 1000 actinobacteria strains.</title>
        <authorList>
            <person name="Klenk H.-P."/>
        </authorList>
    </citation>
    <scope>NUCLEOTIDE SEQUENCE [LARGE SCALE GENOMIC DNA]</scope>
    <source>
        <strain evidence="2 3">DSM 46670</strain>
    </source>
</reference>